<dbReference type="RefSeq" id="WP_085492357.1">
    <property type="nucleotide sequence ID" value="NZ_FXAZ01000001.1"/>
</dbReference>
<dbReference type="Proteomes" id="UP000193834">
    <property type="component" value="Unassembled WGS sequence"/>
</dbReference>
<proteinExistence type="predicted"/>
<sequence length="471" mass="54242">MMNVRCVIASKGLLSVVRISNHRLLMDTFADSKLKLLSPHTIAHSATLFSVCLDRQDNVHVVYLTEDEELLHTIYDPDTQQFHTLTIPLLYADTITSLQLFHMDQGLQLFVLTPDRLLQAKLTGLHWSAVDELIAQSNITEVHVTYENLEWRLTAVRKSEHITLLRWHYHSSRMQWIEGFSQELLGDWNTAEPLFIQKVEESKQKRVWVVLSYPRGRMIVRRYLDDLESSVLQPELEAELITPIRQVTSAMVSSHQGMLSFTWVSDQQLLHHRYDTLSHTWGMLNASPAQEPVWWTLLASAPHPRRSPAQWISPHEHIDANTSPLSEWLLCFKLEQSLEASVTYTESSLAYMMNIMEQRHQLQQELATSQSKLLYWRQQVRQKQQHVQQLLQKDALRTAGYQQQSTQSERLGEQTVPYVSSPRHSLAHTSSVASASAAAHQTEPSSSPAKLTIRGRLLSLMKRSHKKETVR</sequence>
<dbReference type="EMBL" id="FXAZ01000001">
    <property type="protein sequence ID" value="SMG07809.1"/>
    <property type="molecule type" value="Genomic_DNA"/>
</dbReference>
<accession>A0A1X7I2C0</accession>
<feature type="region of interest" description="Disordered" evidence="1">
    <location>
        <begin position="402"/>
        <end position="450"/>
    </location>
</feature>
<gene>
    <name evidence="2" type="ORF">SAMN06295960_0026</name>
</gene>
<evidence type="ECO:0000313" key="3">
    <source>
        <dbReference type="Proteomes" id="UP000193834"/>
    </source>
</evidence>
<protein>
    <submittedName>
        <fullName evidence="2">Uncharacterized protein</fullName>
    </submittedName>
</protein>
<organism evidence="2 3">
    <name type="scientific">Paenibacillus aquistagni</name>
    <dbReference type="NCBI Taxonomy" id="1852522"/>
    <lineage>
        <taxon>Bacteria</taxon>
        <taxon>Bacillati</taxon>
        <taxon>Bacillota</taxon>
        <taxon>Bacilli</taxon>
        <taxon>Bacillales</taxon>
        <taxon>Paenibacillaceae</taxon>
        <taxon>Paenibacillus</taxon>
    </lineage>
</organism>
<reference evidence="2 3" key="1">
    <citation type="submission" date="2017-04" db="EMBL/GenBank/DDBJ databases">
        <authorList>
            <person name="Afonso C.L."/>
            <person name="Miller P.J."/>
            <person name="Scott M.A."/>
            <person name="Spackman E."/>
            <person name="Goraichik I."/>
            <person name="Dimitrov K.M."/>
            <person name="Suarez D.L."/>
            <person name="Swayne D.E."/>
        </authorList>
    </citation>
    <scope>NUCLEOTIDE SEQUENCE [LARGE SCALE GENOMIC DNA]</scope>
    <source>
        <strain evidence="2 3">11</strain>
    </source>
</reference>
<name>A0A1X7I2C0_9BACL</name>
<keyword evidence="3" id="KW-1185">Reference proteome</keyword>
<feature type="compositionally biased region" description="Low complexity" evidence="1">
    <location>
        <begin position="427"/>
        <end position="440"/>
    </location>
</feature>
<dbReference type="OrthoDB" id="2516332at2"/>
<dbReference type="AlphaFoldDB" id="A0A1X7I2C0"/>
<evidence type="ECO:0000313" key="2">
    <source>
        <dbReference type="EMBL" id="SMG07809.1"/>
    </source>
</evidence>
<evidence type="ECO:0000256" key="1">
    <source>
        <dbReference type="SAM" id="MobiDB-lite"/>
    </source>
</evidence>
<dbReference type="STRING" id="1852522.SAMN06295960_0026"/>